<gene>
    <name evidence="1" type="ORF">SAMN05660199_02927</name>
</gene>
<dbReference type="AlphaFoldDB" id="A0A1H0P182"/>
<accession>A0A1H0P182</accession>
<dbReference type="Proteomes" id="UP000199088">
    <property type="component" value="Unassembled WGS sequence"/>
</dbReference>
<reference evidence="2" key="1">
    <citation type="submission" date="2016-10" db="EMBL/GenBank/DDBJ databases">
        <authorList>
            <person name="Varghese N."/>
            <person name="Submissions S."/>
        </authorList>
    </citation>
    <scope>NUCLEOTIDE SEQUENCE [LARGE SCALE GENOMIC DNA]</scope>
    <source>
        <strain evidence="2">DSM 45843</strain>
    </source>
</reference>
<proteinExistence type="predicted"/>
<sequence>MMWLWLPFVWLALACVAGLWIGGALRTAERNDRVRVEVDTALQRELADR</sequence>
<dbReference type="STRING" id="1052260.SAMN05660199_02927"/>
<dbReference type="EMBL" id="FNIR01000009">
    <property type="protein sequence ID" value="SDO98420.1"/>
    <property type="molecule type" value="Genomic_DNA"/>
</dbReference>
<protein>
    <submittedName>
        <fullName evidence="1">Uncharacterized protein</fullName>
    </submittedName>
</protein>
<evidence type="ECO:0000313" key="2">
    <source>
        <dbReference type="Proteomes" id="UP000199088"/>
    </source>
</evidence>
<name>A0A1H0P182_9ACTN</name>
<organism evidence="1 2">
    <name type="scientific">Klenkia soli</name>
    <dbReference type="NCBI Taxonomy" id="1052260"/>
    <lineage>
        <taxon>Bacteria</taxon>
        <taxon>Bacillati</taxon>
        <taxon>Actinomycetota</taxon>
        <taxon>Actinomycetes</taxon>
        <taxon>Geodermatophilales</taxon>
        <taxon>Geodermatophilaceae</taxon>
        <taxon>Klenkia</taxon>
    </lineage>
</organism>
<keyword evidence="2" id="KW-1185">Reference proteome</keyword>
<evidence type="ECO:0000313" key="1">
    <source>
        <dbReference type="EMBL" id="SDO98420.1"/>
    </source>
</evidence>